<proteinExistence type="predicted"/>
<name>A0A9W8S0W5_9HYPO</name>
<evidence type="ECO:0000313" key="1">
    <source>
        <dbReference type="EMBL" id="KAJ4263289.1"/>
    </source>
</evidence>
<organism evidence="1 2">
    <name type="scientific">Fusarium torreyae</name>
    <dbReference type="NCBI Taxonomy" id="1237075"/>
    <lineage>
        <taxon>Eukaryota</taxon>
        <taxon>Fungi</taxon>
        <taxon>Dikarya</taxon>
        <taxon>Ascomycota</taxon>
        <taxon>Pezizomycotina</taxon>
        <taxon>Sordariomycetes</taxon>
        <taxon>Hypocreomycetidae</taxon>
        <taxon>Hypocreales</taxon>
        <taxon>Nectriaceae</taxon>
        <taxon>Fusarium</taxon>
    </lineage>
</organism>
<reference evidence="1" key="1">
    <citation type="submission" date="2022-09" db="EMBL/GenBank/DDBJ databases">
        <title>Fusarium specimens isolated from Avocado Roots.</title>
        <authorList>
            <person name="Stajich J."/>
            <person name="Roper C."/>
            <person name="Heimlech-Rivalta G."/>
        </authorList>
    </citation>
    <scope>NUCLEOTIDE SEQUENCE</scope>
    <source>
        <strain evidence="1">CF00136</strain>
    </source>
</reference>
<evidence type="ECO:0000313" key="2">
    <source>
        <dbReference type="Proteomes" id="UP001152049"/>
    </source>
</evidence>
<dbReference type="Proteomes" id="UP001152049">
    <property type="component" value="Unassembled WGS sequence"/>
</dbReference>
<dbReference type="AlphaFoldDB" id="A0A9W8S0W5"/>
<accession>A0A9W8S0W5</accession>
<comment type="caution">
    <text evidence="1">The sequence shown here is derived from an EMBL/GenBank/DDBJ whole genome shotgun (WGS) entry which is preliminary data.</text>
</comment>
<sequence>MFFPRLYNKKRRNKGPVPLREEQNRLFFDGFIRPSIEKDAEWALSQSIERIASNLEDPSRGYGWRVELRITITLAAQLRPAEEAWWRLVKQANQLSDEPGAVAVIPDRDAFYVLAAGNLNAFVRQNIDKHLRLMDYIMSYWARDPSTPQSAASLYAIVTLALRYFINYQPYALARILSAPLAAAAGGRIGLDMARSREQRGFTFFPKDVVDWHELYLHD</sequence>
<protein>
    <submittedName>
        <fullName evidence="1">Uncharacterized protein</fullName>
    </submittedName>
</protein>
<dbReference type="EMBL" id="JAOQAZ010000010">
    <property type="protein sequence ID" value="KAJ4263289.1"/>
    <property type="molecule type" value="Genomic_DNA"/>
</dbReference>
<keyword evidence="2" id="KW-1185">Reference proteome</keyword>
<gene>
    <name evidence="1" type="ORF">NW762_006107</name>
</gene>
<dbReference type="OrthoDB" id="5100524at2759"/>